<proteinExistence type="predicted"/>
<evidence type="ECO:0000256" key="1">
    <source>
        <dbReference type="SAM" id="MobiDB-lite"/>
    </source>
</evidence>
<dbReference type="SUPFAM" id="SSF54236">
    <property type="entry name" value="Ubiquitin-like"/>
    <property type="match status" value="1"/>
</dbReference>
<dbReference type="InterPro" id="IPR029071">
    <property type="entry name" value="Ubiquitin-like_domsf"/>
</dbReference>
<organism evidence="3 4">
    <name type="scientific">Olpidium bornovanus</name>
    <dbReference type="NCBI Taxonomy" id="278681"/>
    <lineage>
        <taxon>Eukaryota</taxon>
        <taxon>Fungi</taxon>
        <taxon>Fungi incertae sedis</taxon>
        <taxon>Olpidiomycota</taxon>
        <taxon>Olpidiomycotina</taxon>
        <taxon>Olpidiomycetes</taxon>
        <taxon>Olpidiales</taxon>
        <taxon>Olpidiaceae</taxon>
        <taxon>Olpidium</taxon>
    </lineage>
</organism>
<evidence type="ECO:0000313" key="4">
    <source>
        <dbReference type="Proteomes" id="UP000673691"/>
    </source>
</evidence>
<keyword evidence="4" id="KW-1185">Reference proteome</keyword>
<feature type="compositionally biased region" description="Basic and acidic residues" evidence="1">
    <location>
        <begin position="9"/>
        <end position="18"/>
    </location>
</feature>
<gene>
    <name evidence="3" type="ORF">BJ554DRAFT_3534</name>
</gene>
<dbReference type="Pfam" id="PF18036">
    <property type="entry name" value="Ubiquitin_4"/>
    <property type="match status" value="1"/>
</dbReference>
<dbReference type="OrthoDB" id="72819at2759"/>
<accession>A0A8H8DM14</accession>
<protein>
    <recommendedName>
        <fullName evidence="2">SNRNP25 ubiquitin-like domain-containing protein</fullName>
    </recommendedName>
</protein>
<dbReference type="Gene3D" id="3.10.20.90">
    <property type="entry name" value="Phosphatidylinositol 3-kinase Catalytic Subunit, Chain A, domain 1"/>
    <property type="match status" value="1"/>
</dbReference>
<dbReference type="AlphaFoldDB" id="A0A8H8DM14"/>
<name>A0A8H8DM14_9FUNG</name>
<sequence>MPEEEEEEGGRPPRERDQQQQQQPPPPRRRPSFPAGEAAGVSGGKRARAPGGEGAAAKRRKRGGEGRNNGLSVRLRVPGRPTHLDRPPPAVRCSRGLTGATSVLLQAAVLELLRDPVLSDLPEIPTAEEVDTLIALESGSAYRVTVERGGLPPLRKASRRAVPYIWKTYCLALNGYPLVDDTAKLVDAGMRNNSVVTFLKAYPVRKKERPERPAKRKREARG</sequence>
<feature type="domain" description="SNRNP25 ubiquitin-like" evidence="2">
    <location>
        <begin position="164"/>
        <end position="201"/>
    </location>
</feature>
<reference evidence="3 4" key="1">
    <citation type="journal article" name="Sci. Rep.">
        <title>Genome-scale phylogenetic analyses confirm Olpidium as the closest living zoosporic fungus to the non-flagellated, terrestrial fungi.</title>
        <authorList>
            <person name="Chang Y."/>
            <person name="Rochon D."/>
            <person name="Sekimoto S."/>
            <person name="Wang Y."/>
            <person name="Chovatia M."/>
            <person name="Sandor L."/>
            <person name="Salamov A."/>
            <person name="Grigoriev I.V."/>
            <person name="Stajich J.E."/>
            <person name="Spatafora J.W."/>
        </authorList>
    </citation>
    <scope>NUCLEOTIDE SEQUENCE [LARGE SCALE GENOMIC DNA]</scope>
    <source>
        <strain evidence="3">S191</strain>
    </source>
</reference>
<dbReference type="InterPro" id="IPR040610">
    <property type="entry name" value="SNRNP25_ubiquitin"/>
</dbReference>
<evidence type="ECO:0000259" key="2">
    <source>
        <dbReference type="Pfam" id="PF18036"/>
    </source>
</evidence>
<dbReference type="EMBL" id="JAEFCI010001610">
    <property type="protein sequence ID" value="KAG5462787.1"/>
    <property type="molecule type" value="Genomic_DNA"/>
</dbReference>
<evidence type="ECO:0000313" key="3">
    <source>
        <dbReference type="EMBL" id="KAG5462787.1"/>
    </source>
</evidence>
<comment type="caution">
    <text evidence="3">The sequence shown here is derived from an EMBL/GenBank/DDBJ whole genome shotgun (WGS) entry which is preliminary data.</text>
</comment>
<dbReference type="Proteomes" id="UP000673691">
    <property type="component" value="Unassembled WGS sequence"/>
</dbReference>
<feature type="region of interest" description="Disordered" evidence="1">
    <location>
        <begin position="1"/>
        <end position="93"/>
    </location>
</feature>